<protein>
    <recommendedName>
        <fullName evidence="4">Secreted protein</fullName>
    </recommendedName>
</protein>
<evidence type="ECO:0008006" key="4">
    <source>
        <dbReference type="Google" id="ProtNLM"/>
    </source>
</evidence>
<proteinExistence type="predicted"/>
<keyword evidence="1" id="KW-0732">Signal</keyword>
<reference evidence="2" key="1">
    <citation type="submission" date="2023-08" db="EMBL/GenBank/DDBJ databases">
        <authorList>
            <person name="Chen Y."/>
            <person name="Shah S."/>
            <person name="Dougan E. K."/>
            <person name="Thang M."/>
            <person name="Chan C."/>
        </authorList>
    </citation>
    <scope>NUCLEOTIDE SEQUENCE</scope>
</reference>
<feature type="chain" id="PRO_5041290361" description="Secreted protein" evidence="1">
    <location>
        <begin position="24"/>
        <end position="173"/>
    </location>
</feature>
<keyword evidence="3" id="KW-1185">Reference proteome</keyword>
<evidence type="ECO:0000313" key="3">
    <source>
        <dbReference type="Proteomes" id="UP001178507"/>
    </source>
</evidence>
<dbReference type="AlphaFoldDB" id="A0AA36HQX1"/>
<evidence type="ECO:0000313" key="2">
    <source>
        <dbReference type="EMBL" id="CAJ1373684.1"/>
    </source>
</evidence>
<organism evidence="2 3">
    <name type="scientific">Effrenium voratum</name>
    <dbReference type="NCBI Taxonomy" id="2562239"/>
    <lineage>
        <taxon>Eukaryota</taxon>
        <taxon>Sar</taxon>
        <taxon>Alveolata</taxon>
        <taxon>Dinophyceae</taxon>
        <taxon>Suessiales</taxon>
        <taxon>Symbiodiniaceae</taxon>
        <taxon>Effrenium</taxon>
    </lineage>
</organism>
<name>A0AA36HQX1_9DINO</name>
<comment type="caution">
    <text evidence="2">The sequence shown here is derived from an EMBL/GenBank/DDBJ whole genome shotgun (WGS) entry which is preliminary data.</text>
</comment>
<feature type="signal peptide" evidence="1">
    <location>
        <begin position="1"/>
        <end position="23"/>
    </location>
</feature>
<dbReference type="EMBL" id="CAUJNA010000209">
    <property type="protein sequence ID" value="CAJ1373684.1"/>
    <property type="molecule type" value="Genomic_DNA"/>
</dbReference>
<accession>A0AA36HQX1</accession>
<sequence length="173" mass="18692">MALNAFLPVLVFLALDVYPPSFRRRTQPQPCCINIVTNSRIAMWCQHRQRLLSSKILLSASCSCPLSDSSTGWFRFVCPVCSCLNVSASYQSSSLSWQSRIRAPGHEVIVLKRASWDLGVLGYVGFLAQHALHLHSHGFCIGSCLAPQLSLAVVAAGVCGEAAIARSVEATSA</sequence>
<gene>
    <name evidence="2" type="ORF">EVOR1521_LOCUS3435</name>
</gene>
<evidence type="ECO:0000256" key="1">
    <source>
        <dbReference type="SAM" id="SignalP"/>
    </source>
</evidence>
<dbReference type="Proteomes" id="UP001178507">
    <property type="component" value="Unassembled WGS sequence"/>
</dbReference>